<keyword evidence="3" id="KW-1185">Reference proteome</keyword>
<feature type="compositionally biased region" description="Basic and acidic residues" evidence="1">
    <location>
        <begin position="54"/>
        <end position="68"/>
    </location>
</feature>
<feature type="region of interest" description="Disordered" evidence="1">
    <location>
        <begin position="400"/>
        <end position="429"/>
    </location>
</feature>
<dbReference type="EMBL" id="ML742032">
    <property type="protein sequence ID" value="KAE8154126.1"/>
    <property type="molecule type" value="Genomic_DNA"/>
</dbReference>
<protein>
    <submittedName>
        <fullName evidence="2">Uncharacterized protein</fullName>
    </submittedName>
</protein>
<feature type="compositionally biased region" description="Basic residues" evidence="1">
    <location>
        <begin position="12"/>
        <end position="27"/>
    </location>
</feature>
<feature type="compositionally biased region" description="Polar residues" evidence="1">
    <location>
        <begin position="405"/>
        <end position="415"/>
    </location>
</feature>
<dbReference type="AlphaFoldDB" id="A0A5N6U695"/>
<sequence>MFNTMSSSARDRLKRSKSARSMRKSRPKPLSSEPFDPEIARQHATAAASLAMRRSTERSSTDSQRSYDRLGGPSSMAVPQRRQRLSEDTQSLDVISNCAIPQSQPSISRNTEATEAQLSVAALPPITEFGGLDGRISSLPSSYRRLRKSRSMFSPRQGHSRILGEQSRVDHNATAETAQKSPMLPSGGALKRSMSFFRGNHQSDKALRHAKSHDAAIQMARSQFLQMSAENTQQRQESSINRARREHKPFRKTFRSSSVSGVDLGNISPSIDSSKPSSLSYGKTRSFSSSIKRGLKRVLGLSKATAEHNQIQLHHNCEPEDQGILCAPDKGNQDLTRDDLDDVCPTIVASQSQSRSVRSIHSSGSLASSRSRVTSWADSSIANTIVTRKAEQSHLSIIHERGDSKQNLTLSTPGNSPRHASLSSSTIEPDRSIDSQRLYAALMRRIGQKGGHGSEEEIFLGQVKEHRAVPTRVSSLHLRGSRQTVRRVPSDDSFMSPRSYATARGGTVTPKMSSTSYDNTEKELEDDNRSVTLVASQDSNKSDSPSVYSRTTSGESPVTEDHLVPETKDEPGVATIYESQRSTYSSPSRTPAHPIAGPQQRTSADWQQWMQSQMAGLEDFTPTREHYKEDAQIFDETVNLRCQPPSPGSRCYSSVANNIMGDSSAPGGQASELPITCKIAVGNNFSRPFSRSPSIRTIIISKDRTTTVTSPTLISRVTSLASSHGAGGQSPQSKIARMDHNPSSPMQSRSTNRPRIPETPTPKSKPRYANQQLTMNGRNGKNPTKWAPDQNDRFRSVRRRNSARLTNENLRVVDNQDESLDSCLLPQGTHSLMSSKHMVEMFLSSRRRQMGTEMSDDSAPDGAFV</sequence>
<accession>A0A5N6U695</accession>
<proteinExistence type="predicted"/>
<dbReference type="OrthoDB" id="9975114at2759"/>
<organism evidence="2 3">
    <name type="scientific">Aspergillus avenaceus</name>
    <dbReference type="NCBI Taxonomy" id="36643"/>
    <lineage>
        <taxon>Eukaryota</taxon>
        <taxon>Fungi</taxon>
        <taxon>Dikarya</taxon>
        <taxon>Ascomycota</taxon>
        <taxon>Pezizomycotina</taxon>
        <taxon>Eurotiomycetes</taxon>
        <taxon>Eurotiomycetidae</taxon>
        <taxon>Eurotiales</taxon>
        <taxon>Aspergillaceae</taxon>
        <taxon>Aspergillus</taxon>
        <taxon>Aspergillus subgen. Circumdati</taxon>
    </lineage>
</organism>
<evidence type="ECO:0000256" key="1">
    <source>
        <dbReference type="SAM" id="MobiDB-lite"/>
    </source>
</evidence>
<feature type="compositionally biased region" description="Polar residues" evidence="1">
    <location>
        <begin position="530"/>
        <end position="556"/>
    </location>
</feature>
<feature type="region of interest" description="Disordered" evidence="1">
    <location>
        <begin position="148"/>
        <end position="168"/>
    </location>
</feature>
<feature type="compositionally biased region" description="Polar residues" evidence="1">
    <location>
        <begin position="741"/>
        <end position="753"/>
    </location>
</feature>
<feature type="compositionally biased region" description="Polar residues" evidence="1">
    <location>
        <begin position="769"/>
        <end position="782"/>
    </location>
</feature>
<evidence type="ECO:0000313" key="3">
    <source>
        <dbReference type="Proteomes" id="UP000325780"/>
    </source>
</evidence>
<feature type="region of interest" description="Disordered" evidence="1">
    <location>
        <begin position="718"/>
        <end position="790"/>
    </location>
</feature>
<feature type="region of interest" description="Disordered" evidence="1">
    <location>
        <begin position="1"/>
        <end position="92"/>
    </location>
</feature>
<reference evidence="2 3" key="1">
    <citation type="submission" date="2019-04" db="EMBL/GenBank/DDBJ databases">
        <title>Friends and foes A comparative genomics study of 23 Aspergillus species from section Flavi.</title>
        <authorList>
            <consortium name="DOE Joint Genome Institute"/>
            <person name="Kjaerbolling I."/>
            <person name="Vesth T."/>
            <person name="Frisvad J.C."/>
            <person name="Nybo J.L."/>
            <person name="Theobald S."/>
            <person name="Kildgaard S."/>
            <person name="Isbrandt T."/>
            <person name="Kuo A."/>
            <person name="Sato A."/>
            <person name="Lyhne E.K."/>
            <person name="Kogle M.E."/>
            <person name="Wiebenga A."/>
            <person name="Kun R.S."/>
            <person name="Lubbers R.J."/>
            <person name="Makela M.R."/>
            <person name="Barry K."/>
            <person name="Chovatia M."/>
            <person name="Clum A."/>
            <person name="Daum C."/>
            <person name="Haridas S."/>
            <person name="He G."/>
            <person name="LaButti K."/>
            <person name="Lipzen A."/>
            <person name="Mondo S."/>
            <person name="Riley R."/>
            <person name="Salamov A."/>
            <person name="Simmons B.A."/>
            <person name="Magnuson J.K."/>
            <person name="Henrissat B."/>
            <person name="Mortensen U.H."/>
            <person name="Larsen T.O."/>
            <person name="Devries R.P."/>
            <person name="Grigoriev I.V."/>
            <person name="Machida M."/>
            <person name="Baker S.E."/>
            <person name="Andersen M.R."/>
        </authorList>
    </citation>
    <scope>NUCLEOTIDE SEQUENCE [LARGE SCALE GENOMIC DNA]</scope>
    <source>
        <strain evidence="2 3">IBT 18842</strain>
    </source>
</reference>
<gene>
    <name evidence="2" type="ORF">BDV25DRAFT_1769</name>
</gene>
<dbReference type="Proteomes" id="UP000325780">
    <property type="component" value="Unassembled WGS sequence"/>
</dbReference>
<feature type="region of interest" description="Disordered" evidence="1">
    <location>
        <begin position="479"/>
        <end position="565"/>
    </location>
</feature>
<evidence type="ECO:0000313" key="2">
    <source>
        <dbReference type="EMBL" id="KAE8154126.1"/>
    </source>
</evidence>
<name>A0A5N6U695_ASPAV</name>